<reference evidence="4 5" key="1">
    <citation type="submission" date="2018-08" db="EMBL/GenBank/DDBJ databases">
        <title>Thalassotalea euphylliae genome.</title>
        <authorList>
            <person name="Summers S."/>
            <person name="Rice S.A."/>
            <person name="Freckelton M.L."/>
            <person name="Nedved B.T."/>
            <person name="Hadfield M.G."/>
        </authorList>
    </citation>
    <scope>NUCLEOTIDE SEQUENCE [LARGE SCALE GENOMIC DNA]</scope>
    <source>
        <strain evidence="4 5">H1</strain>
    </source>
</reference>
<dbReference type="InterPro" id="IPR050201">
    <property type="entry name" value="Bacterial_glucokinase"/>
</dbReference>
<accession>A0A3E0TLP5</accession>
<comment type="caution">
    <text evidence="4">The sequence shown here is derived from an EMBL/GenBank/DDBJ whole genome shotgun (WGS) entry which is preliminary data.</text>
</comment>
<dbReference type="Pfam" id="PF02685">
    <property type="entry name" value="Glucokinase"/>
    <property type="match status" value="1"/>
</dbReference>
<dbReference type="GO" id="GO:0006096">
    <property type="term" value="P:glycolytic process"/>
    <property type="evidence" value="ECO:0007669"/>
    <property type="project" value="InterPro"/>
</dbReference>
<evidence type="ECO:0000313" key="5">
    <source>
        <dbReference type="Proteomes" id="UP000256478"/>
    </source>
</evidence>
<evidence type="ECO:0000256" key="2">
    <source>
        <dbReference type="ARBA" id="ARBA00022777"/>
    </source>
</evidence>
<dbReference type="Gene3D" id="3.30.420.40">
    <property type="match status" value="1"/>
</dbReference>
<dbReference type="GO" id="GO:0004340">
    <property type="term" value="F:glucokinase activity"/>
    <property type="evidence" value="ECO:0007669"/>
    <property type="project" value="InterPro"/>
</dbReference>
<dbReference type="GO" id="GO:0005524">
    <property type="term" value="F:ATP binding"/>
    <property type="evidence" value="ECO:0007669"/>
    <property type="project" value="InterPro"/>
</dbReference>
<comment type="similarity">
    <text evidence="3">Belongs to the bacterial glucokinase family.</text>
</comment>
<dbReference type="OrthoDB" id="9800595at2"/>
<organism evidence="4 5">
    <name type="scientific">Thalassotalea euphylliae</name>
    <dbReference type="NCBI Taxonomy" id="1655234"/>
    <lineage>
        <taxon>Bacteria</taxon>
        <taxon>Pseudomonadati</taxon>
        <taxon>Pseudomonadota</taxon>
        <taxon>Gammaproteobacteria</taxon>
        <taxon>Alteromonadales</taxon>
        <taxon>Colwelliaceae</taxon>
        <taxon>Thalassotalea</taxon>
    </lineage>
</organism>
<dbReference type="RefSeq" id="WP_116006504.1">
    <property type="nucleotide sequence ID" value="NZ_QUOU01000001.1"/>
</dbReference>
<dbReference type="GO" id="GO:0005829">
    <property type="term" value="C:cytosol"/>
    <property type="evidence" value="ECO:0007669"/>
    <property type="project" value="TreeGrafter"/>
</dbReference>
<proteinExistence type="inferred from homology"/>
<evidence type="ECO:0000256" key="3">
    <source>
        <dbReference type="RuleBase" id="RU004046"/>
    </source>
</evidence>
<evidence type="ECO:0000256" key="1">
    <source>
        <dbReference type="ARBA" id="ARBA00022679"/>
    </source>
</evidence>
<dbReference type="PANTHER" id="PTHR47690">
    <property type="entry name" value="GLUCOKINASE"/>
    <property type="match status" value="1"/>
</dbReference>
<evidence type="ECO:0008006" key="6">
    <source>
        <dbReference type="Google" id="ProtNLM"/>
    </source>
</evidence>
<gene>
    <name evidence="4" type="ORF">DXX93_01475</name>
</gene>
<evidence type="ECO:0000313" key="4">
    <source>
        <dbReference type="EMBL" id="REL25343.1"/>
    </source>
</evidence>
<dbReference type="AlphaFoldDB" id="A0A3E0TLP5"/>
<keyword evidence="1" id="KW-0808">Transferase</keyword>
<dbReference type="GO" id="GO:0005536">
    <property type="term" value="F:D-glucose binding"/>
    <property type="evidence" value="ECO:0007669"/>
    <property type="project" value="InterPro"/>
</dbReference>
<dbReference type="PANTHER" id="PTHR47690:SF1">
    <property type="entry name" value="GLUCOKINASE"/>
    <property type="match status" value="1"/>
</dbReference>
<dbReference type="InterPro" id="IPR043129">
    <property type="entry name" value="ATPase_NBD"/>
</dbReference>
<dbReference type="Proteomes" id="UP000256478">
    <property type="component" value="Unassembled WGS sequence"/>
</dbReference>
<dbReference type="CDD" id="cd24008">
    <property type="entry name" value="ASKHA_NBD_GLK"/>
    <property type="match status" value="1"/>
</dbReference>
<sequence>MTTQEVNLVADIGGTNIRIGITNAKLQIEHLMVLECRQYQSLCEALRFYIERFNLNSYRINACLAIACPTDNDIVSMTNLPWSFSQQVLAAQLKLNQLIVINDYTAIAHAVPALSDSQKYQVGSGQVVENSPIAICGPGTGLGTASISPNGCGQWLTINGEGGHVDYAPTDEVELAIFHFLTNTN</sequence>
<protein>
    <recommendedName>
        <fullName evidence="6">Glucokinase</fullName>
    </recommendedName>
</protein>
<name>A0A3E0TLP5_9GAMM</name>
<dbReference type="EMBL" id="QUOU01000001">
    <property type="protein sequence ID" value="REL25343.1"/>
    <property type="molecule type" value="Genomic_DNA"/>
</dbReference>
<dbReference type="SUPFAM" id="SSF53067">
    <property type="entry name" value="Actin-like ATPase domain"/>
    <property type="match status" value="1"/>
</dbReference>
<dbReference type="Gene3D" id="3.40.367.20">
    <property type="match status" value="1"/>
</dbReference>
<dbReference type="InterPro" id="IPR003836">
    <property type="entry name" value="Glucokinase"/>
</dbReference>
<keyword evidence="2" id="KW-0418">Kinase</keyword>